<proteinExistence type="predicted"/>
<dbReference type="Pfam" id="PF04471">
    <property type="entry name" value="Mrr_cat"/>
    <property type="match status" value="1"/>
</dbReference>
<evidence type="ECO:0000313" key="2">
    <source>
        <dbReference type="EMBL" id="XBX74370.1"/>
    </source>
</evidence>
<protein>
    <submittedName>
        <fullName evidence="2">Restriction endonuclease</fullName>
        <ecNumber evidence="2">3.1.21.-</ecNumber>
    </submittedName>
</protein>
<accession>A0AAU7VKE3</accession>
<dbReference type="Gene3D" id="3.40.1350.10">
    <property type="match status" value="1"/>
</dbReference>
<dbReference type="RefSeq" id="WP_350343124.1">
    <property type="nucleotide sequence ID" value="NZ_CP158367.1"/>
</dbReference>
<dbReference type="Gene3D" id="3.40.50.450">
    <property type="match status" value="1"/>
</dbReference>
<keyword evidence="2" id="KW-0378">Hydrolase</keyword>
<dbReference type="InterPro" id="IPR007560">
    <property type="entry name" value="Restrct_endonuc_IV_Mrr"/>
</dbReference>
<dbReference type="GO" id="GO:0009307">
    <property type="term" value="P:DNA restriction-modification system"/>
    <property type="evidence" value="ECO:0007669"/>
    <property type="project" value="InterPro"/>
</dbReference>
<name>A0AAU7VKE3_9FIRM</name>
<reference evidence="2" key="1">
    <citation type="journal article" date="2013" name="Extremophiles">
        <title>Proteinivorax tanatarense gen. nov., sp. nov., an anaerobic, haloalkaliphilic, proteolytic bacterium isolated from a decaying algal bloom, and proposal of Proteinivoraceae fam. nov.</title>
        <authorList>
            <person name="Kevbrin V."/>
            <person name="Boltyanskaya Y."/>
            <person name="Zhilina T."/>
            <person name="Kolganova T."/>
            <person name="Lavrentjeva E."/>
            <person name="Kuznetsov B."/>
        </authorList>
    </citation>
    <scope>NUCLEOTIDE SEQUENCE</scope>
    <source>
        <strain evidence="2">Z-910T</strain>
    </source>
</reference>
<dbReference type="AlphaFoldDB" id="A0AAU7VKE3"/>
<feature type="domain" description="Restriction endonuclease type IV Mrr" evidence="1">
    <location>
        <begin position="8"/>
        <end position="118"/>
    </location>
</feature>
<sequence length="266" mass="30245">MDYINLGNYQLEERVAFYYYKLGRKVKVDVGLAGIQIDILVKEKKACGTEITTIVKCKGYSRKVDVSVVKSMASSFHFLKQKRLADKAIIASISGFSKQSKIVAAEYGIELIKAKDLVVNLDYKQRKMISNKIKIRNNKAKRIFVAIPFSKEFHDVYILGIRDIADKLGAIVERVDEIEHNDEIIDMIRKQIDKSDIVIGDTSGANPNVMYEIGLSHGKNKPTILMCRKNKDEKLPFNISGTNHIIYETIVDLRCKLKNRLKSIES</sequence>
<dbReference type="EC" id="3.1.21.-" evidence="2"/>
<dbReference type="InterPro" id="IPR011856">
    <property type="entry name" value="tRNA_endonuc-like_dom_sf"/>
</dbReference>
<gene>
    <name evidence="2" type="ORF">PRVXT_002404</name>
</gene>
<organism evidence="2">
    <name type="scientific">Proteinivorax tanatarense</name>
    <dbReference type="NCBI Taxonomy" id="1260629"/>
    <lineage>
        <taxon>Bacteria</taxon>
        <taxon>Bacillati</taxon>
        <taxon>Bacillota</taxon>
        <taxon>Clostridia</taxon>
        <taxon>Eubacteriales</taxon>
        <taxon>Proteinivoracaceae</taxon>
        <taxon>Proteinivorax</taxon>
    </lineage>
</organism>
<dbReference type="GO" id="GO:0003677">
    <property type="term" value="F:DNA binding"/>
    <property type="evidence" value="ECO:0007669"/>
    <property type="project" value="InterPro"/>
</dbReference>
<keyword evidence="2" id="KW-0255">Endonuclease</keyword>
<reference evidence="2" key="2">
    <citation type="submission" date="2024-06" db="EMBL/GenBank/DDBJ databases">
        <authorList>
            <person name="Petrova K.O."/>
            <person name="Toshchakov S.V."/>
            <person name="Boltjanskaja Y.V."/>
            <person name="Kevbrin V."/>
        </authorList>
    </citation>
    <scope>NUCLEOTIDE SEQUENCE</scope>
    <source>
        <strain evidence="2">Z-910T</strain>
    </source>
</reference>
<dbReference type="GO" id="GO:0016787">
    <property type="term" value="F:hydrolase activity"/>
    <property type="evidence" value="ECO:0007669"/>
    <property type="project" value="UniProtKB-KW"/>
</dbReference>
<keyword evidence="2" id="KW-0540">Nuclease</keyword>
<dbReference type="EMBL" id="CP158367">
    <property type="protein sequence ID" value="XBX74370.1"/>
    <property type="molecule type" value="Genomic_DNA"/>
</dbReference>
<dbReference type="InterPro" id="IPR011335">
    <property type="entry name" value="Restrct_endonuc-II-like"/>
</dbReference>
<evidence type="ECO:0000259" key="1">
    <source>
        <dbReference type="Pfam" id="PF04471"/>
    </source>
</evidence>
<dbReference type="GO" id="GO:0004519">
    <property type="term" value="F:endonuclease activity"/>
    <property type="evidence" value="ECO:0007669"/>
    <property type="project" value="UniProtKB-KW"/>
</dbReference>
<dbReference type="SUPFAM" id="SSF52980">
    <property type="entry name" value="Restriction endonuclease-like"/>
    <property type="match status" value="1"/>
</dbReference>